<dbReference type="KEGG" id="vg:19686930"/>
<sequence>MKTTPWRKPVAECGGITDLIKREIKFRFPSGMERYRVDIRIHAYREVGTSLEASYEVEVDGPFGKFFKWETIVI</sequence>
<proteinExistence type="predicted"/>
<gene>
    <name evidence="1" type="ORF">CR8_179</name>
</gene>
<keyword evidence="2" id="KW-1185">Reference proteome</keyword>
<evidence type="ECO:0000313" key="2">
    <source>
        <dbReference type="Proteomes" id="UP000026984"/>
    </source>
</evidence>
<accession>A0A060AH47</accession>
<dbReference type="RefSeq" id="YP_009042416.1">
    <property type="nucleotide sequence ID" value="NC_024354.1"/>
</dbReference>
<reference evidence="1 2" key="1">
    <citation type="submission" date="2013-04" db="EMBL/GenBank/DDBJ databases">
        <title>Complete Genome Sequence of Cronobacter sakazakii Bacteriophage CR8.</title>
        <authorList>
            <person name="Kim Y."/>
            <person name="Shin H."/>
            <person name="Ryu S."/>
        </authorList>
    </citation>
    <scope>NUCLEOTIDE SEQUENCE [LARGE SCALE GENOMIC DNA]</scope>
</reference>
<dbReference type="EMBL" id="KC954774">
    <property type="protein sequence ID" value="AIA64709.1"/>
    <property type="molecule type" value="Genomic_DNA"/>
</dbReference>
<organism evidence="1 2">
    <name type="scientific">Cronobacter phage CR8</name>
    <dbReference type="NCBI Taxonomy" id="1327934"/>
    <lineage>
        <taxon>Viruses</taxon>
        <taxon>Duplodnaviria</taxon>
        <taxon>Heunggongvirae</taxon>
        <taxon>Uroviricota</taxon>
        <taxon>Caudoviricetes</taxon>
        <taxon>Vequintavirinae</taxon>
        <taxon>Certrevirus</taxon>
        <taxon>Certrevirus CR8</taxon>
    </lineage>
</organism>
<dbReference type="GeneID" id="19686930"/>
<protein>
    <submittedName>
        <fullName evidence="1">Uncharacterized protein</fullName>
    </submittedName>
</protein>
<name>A0A060AH47_9CAUD</name>
<evidence type="ECO:0000313" key="1">
    <source>
        <dbReference type="EMBL" id="AIA64709.1"/>
    </source>
</evidence>
<dbReference type="Proteomes" id="UP000026984">
    <property type="component" value="Segment"/>
</dbReference>